<name>I4ECJ0_9BACT</name>
<organism evidence="1 2">
    <name type="scientific">Nitrolancea hollandica Lb</name>
    <dbReference type="NCBI Taxonomy" id="1129897"/>
    <lineage>
        <taxon>Bacteria</taxon>
        <taxon>Pseudomonadati</taxon>
        <taxon>Thermomicrobiota</taxon>
        <taxon>Thermomicrobia</taxon>
        <taxon>Sphaerobacterales</taxon>
        <taxon>Sphaerobacterineae</taxon>
        <taxon>Sphaerobacteraceae</taxon>
        <taxon>Nitrolancea</taxon>
    </lineage>
</organism>
<reference evidence="1 2" key="1">
    <citation type="journal article" date="2012" name="ISME J.">
        <title>Nitrification expanded: discovery, physiology and genomics of a nitrite-oxidizing bacterium from the phylum Chloroflexi.</title>
        <authorList>
            <person name="Sorokin D.Y."/>
            <person name="Lucker S."/>
            <person name="Vejmelkova D."/>
            <person name="Kostrikina N.A."/>
            <person name="Kleerebezem R."/>
            <person name="Rijpstra W.I."/>
            <person name="Damste J.S."/>
            <person name="Le Paslier D."/>
            <person name="Muyzer G."/>
            <person name="Wagner M."/>
            <person name="van Loosdrecht M.C."/>
            <person name="Daims H."/>
        </authorList>
    </citation>
    <scope>NUCLEOTIDE SEQUENCE [LARGE SCALE GENOMIC DNA]</scope>
    <source>
        <strain evidence="2">none</strain>
    </source>
</reference>
<evidence type="ECO:0000313" key="2">
    <source>
        <dbReference type="Proteomes" id="UP000004221"/>
    </source>
</evidence>
<evidence type="ECO:0000313" key="1">
    <source>
        <dbReference type="EMBL" id="CCF82402.1"/>
    </source>
</evidence>
<accession>I4ECJ0</accession>
<protein>
    <submittedName>
        <fullName evidence="1">Uncharacterized protein</fullName>
    </submittedName>
</protein>
<gene>
    <name evidence="1" type="ORF">NITHO_1040025</name>
</gene>
<dbReference type="EMBL" id="CAGS01000007">
    <property type="protein sequence ID" value="CCF82402.1"/>
    <property type="molecule type" value="Genomic_DNA"/>
</dbReference>
<proteinExistence type="predicted"/>
<dbReference type="Proteomes" id="UP000004221">
    <property type="component" value="Unassembled WGS sequence"/>
</dbReference>
<sequence>MTLDRLATLGARLPTFHAATLAAHRFVKSTLGIEPLFARRKRELTATITADKNSILFEHALATPR</sequence>
<keyword evidence="2" id="KW-1185">Reference proteome</keyword>
<dbReference type="AlphaFoldDB" id="I4ECJ0"/>
<comment type="caution">
    <text evidence="1">The sequence shown here is derived from an EMBL/GenBank/DDBJ whole genome shotgun (WGS) entry which is preliminary data.</text>
</comment>